<accession>A0A8H6IU45</accession>
<protein>
    <submittedName>
        <fullName evidence="3">Uncharacterized protein</fullName>
    </submittedName>
</protein>
<evidence type="ECO:0000313" key="4">
    <source>
        <dbReference type="Proteomes" id="UP000652219"/>
    </source>
</evidence>
<organism evidence="3 4">
    <name type="scientific">Colletotrichum sojae</name>
    <dbReference type="NCBI Taxonomy" id="2175907"/>
    <lineage>
        <taxon>Eukaryota</taxon>
        <taxon>Fungi</taxon>
        <taxon>Dikarya</taxon>
        <taxon>Ascomycota</taxon>
        <taxon>Pezizomycotina</taxon>
        <taxon>Sordariomycetes</taxon>
        <taxon>Hypocreomycetidae</taxon>
        <taxon>Glomerellales</taxon>
        <taxon>Glomerellaceae</taxon>
        <taxon>Colletotrichum</taxon>
        <taxon>Colletotrichum orchidearum species complex</taxon>
    </lineage>
</organism>
<comment type="caution">
    <text evidence="3">The sequence shown here is derived from an EMBL/GenBank/DDBJ whole genome shotgun (WGS) entry which is preliminary data.</text>
</comment>
<feature type="signal peptide" evidence="2">
    <location>
        <begin position="1"/>
        <end position="16"/>
    </location>
</feature>
<feature type="region of interest" description="Disordered" evidence="1">
    <location>
        <begin position="24"/>
        <end position="56"/>
    </location>
</feature>
<dbReference type="EMBL" id="WIGN01000364">
    <property type="protein sequence ID" value="KAF6796937.1"/>
    <property type="molecule type" value="Genomic_DNA"/>
</dbReference>
<keyword evidence="2" id="KW-0732">Signal</keyword>
<evidence type="ECO:0000256" key="2">
    <source>
        <dbReference type="SAM" id="SignalP"/>
    </source>
</evidence>
<reference evidence="3 4" key="1">
    <citation type="journal article" date="2020" name="Phytopathology">
        <title>Genome Sequence Resources of Colletotrichum truncatum, C. plurivorum, C. musicola, and C. sojae: Four Species Pathogenic to Soybean (Glycine max).</title>
        <authorList>
            <person name="Rogerio F."/>
            <person name="Boufleur T.R."/>
            <person name="Ciampi-Guillardi M."/>
            <person name="Sukno S.A."/>
            <person name="Thon M.R."/>
            <person name="Massola Junior N.S."/>
            <person name="Baroncelli R."/>
        </authorList>
    </citation>
    <scope>NUCLEOTIDE SEQUENCE [LARGE SCALE GENOMIC DNA]</scope>
    <source>
        <strain evidence="3 4">LFN0009</strain>
    </source>
</reference>
<feature type="chain" id="PRO_5034162661" evidence="2">
    <location>
        <begin position="17"/>
        <end position="94"/>
    </location>
</feature>
<gene>
    <name evidence="3" type="ORF">CSOJ01_13106</name>
</gene>
<evidence type="ECO:0000313" key="3">
    <source>
        <dbReference type="EMBL" id="KAF6796937.1"/>
    </source>
</evidence>
<name>A0A8H6IU45_9PEZI</name>
<feature type="region of interest" description="Disordered" evidence="1">
    <location>
        <begin position="71"/>
        <end position="94"/>
    </location>
</feature>
<keyword evidence="4" id="KW-1185">Reference proteome</keyword>
<dbReference type="AlphaFoldDB" id="A0A8H6IU45"/>
<evidence type="ECO:0000256" key="1">
    <source>
        <dbReference type="SAM" id="MobiDB-lite"/>
    </source>
</evidence>
<proteinExistence type="predicted"/>
<feature type="compositionally biased region" description="Gly residues" evidence="1">
    <location>
        <begin position="41"/>
        <end position="56"/>
    </location>
</feature>
<dbReference type="Proteomes" id="UP000652219">
    <property type="component" value="Unassembled WGS sequence"/>
</dbReference>
<sequence length="94" mass="9433">MKVTIAIAALLAAAAAVPVARTDGNKINNVNIDADDRGAGSNTGGGAGNNSGGGAGIDNKYVFVDCSDRDEATSLKSRKPGSNEAAANDHRKPH</sequence>